<accession>A0A0W0GKR1</accession>
<feature type="transmembrane region" description="Helical" evidence="5">
    <location>
        <begin position="317"/>
        <end position="344"/>
    </location>
</feature>
<dbReference type="PANTHER" id="PTHR43839:SF1">
    <property type="entry name" value="OPPC IN A BINDING PROTEIN-DEPENDENT TRANSPORT SYSTEM"/>
    <property type="match status" value="1"/>
</dbReference>
<dbReference type="Pfam" id="PF00528">
    <property type="entry name" value="BPD_transp_1"/>
    <property type="match status" value="1"/>
</dbReference>
<keyword evidence="8" id="KW-1185">Reference proteome</keyword>
<dbReference type="STRING" id="1217799.DEALK_00640"/>
<sequence length="477" mass="51629">MKPKDILRTLLSSWVGRIGAAFLALMLLVSVFVLATYPLDFGKKVWNNPVYWADYPQSAPPAWTNTFSSGARVSHTIFTADEPYDVVTDSTGRYLIYRFNLGYDYDEFPAFTSFSLSGVTFSDRPPILSLSILRPDGKEVLLLRHIVPGAAAGETAPYSRYSETPFRVYLTGDQAVAYNVRDFAAGELGLSLSLAEVQAKPEAIVFGQPDGAGGFMPLPGEYRINVTALTYADADTIAEVKYVLGGTVYGLMGTDSLGRDLARGLLFGFPVALLIGVVTSVFITVIGTATGIVSGYVGGKTDTFIQRLCDVLANVPLLPILIFLAFIIGQKLWLVILIMVVFGWPGLTIITRSMVMQHAASQLVEATRALGASPSRIMFRHVLFQIGPFVLSQMIFSTPGAILAEAGLSFLGLGDPSIPTWGQILESGFSTGAVYVGYWWWVLPPGLLVVFAAMTFVLLALGLEPVVNPRLRQHGTA</sequence>
<dbReference type="GO" id="GO:0055085">
    <property type="term" value="P:transmembrane transport"/>
    <property type="evidence" value="ECO:0007669"/>
    <property type="project" value="InterPro"/>
</dbReference>
<name>A0A0W0GKR1_9CHLR</name>
<dbReference type="Proteomes" id="UP000053947">
    <property type="component" value="Unassembled WGS sequence"/>
</dbReference>
<gene>
    <name evidence="7" type="ORF">DEALK_00640</name>
</gene>
<evidence type="ECO:0000313" key="7">
    <source>
        <dbReference type="EMBL" id="KTB49152.1"/>
    </source>
</evidence>
<dbReference type="InterPro" id="IPR035906">
    <property type="entry name" value="MetI-like_sf"/>
</dbReference>
<dbReference type="PROSITE" id="PS50928">
    <property type="entry name" value="ABC_TM1"/>
    <property type="match status" value="1"/>
</dbReference>
<evidence type="ECO:0000256" key="5">
    <source>
        <dbReference type="RuleBase" id="RU363032"/>
    </source>
</evidence>
<dbReference type="AlphaFoldDB" id="A0A0W0GKR1"/>
<evidence type="ECO:0000313" key="8">
    <source>
        <dbReference type="Proteomes" id="UP000053947"/>
    </source>
</evidence>
<feature type="transmembrane region" description="Helical" evidence="5">
    <location>
        <begin position="20"/>
        <end position="39"/>
    </location>
</feature>
<evidence type="ECO:0000256" key="4">
    <source>
        <dbReference type="ARBA" id="ARBA00023136"/>
    </source>
</evidence>
<feature type="domain" description="ABC transmembrane type-1" evidence="6">
    <location>
        <begin position="269"/>
        <end position="460"/>
    </location>
</feature>
<evidence type="ECO:0000256" key="1">
    <source>
        <dbReference type="ARBA" id="ARBA00004141"/>
    </source>
</evidence>
<evidence type="ECO:0000256" key="2">
    <source>
        <dbReference type="ARBA" id="ARBA00022692"/>
    </source>
</evidence>
<keyword evidence="5" id="KW-0813">Transport</keyword>
<feature type="transmembrane region" description="Helical" evidence="5">
    <location>
        <begin position="438"/>
        <end position="463"/>
    </location>
</feature>
<reference evidence="7 8" key="1">
    <citation type="submission" date="2015-06" db="EMBL/GenBank/DDBJ databases">
        <title>Genome sequence of the organohalide-respiring Dehalogenimonas alkenigignens type strain (IP3-3T).</title>
        <authorList>
            <person name="Key T.A."/>
            <person name="Richmond D.P."/>
            <person name="Bowman K.S."/>
            <person name="Cho Y.-J."/>
            <person name="Chun J."/>
            <person name="da Costa M.S."/>
            <person name="Rainey F.A."/>
            <person name="Moe W.M."/>
        </authorList>
    </citation>
    <scope>NUCLEOTIDE SEQUENCE [LARGE SCALE GENOMIC DNA]</scope>
    <source>
        <strain evidence="7 8">IP3-3</strain>
    </source>
</reference>
<keyword evidence="2 5" id="KW-0812">Transmembrane</keyword>
<proteinExistence type="inferred from homology"/>
<dbReference type="Gene3D" id="1.10.3720.10">
    <property type="entry name" value="MetI-like"/>
    <property type="match status" value="1"/>
</dbReference>
<evidence type="ECO:0000259" key="6">
    <source>
        <dbReference type="PROSITE" id="PS50928"/>
    </source>
</evidence>
<keyword evidence="3 5" id="KW-1133">Transmembrane helix</keyword>
<comment type="caution">
    <text evidence="7">The sequence shown here is derived from an EMBL/GenBank/DDBJ whole genome shotgun (WGS) entry which is preliminary data.</text>
</comment>
<feature type="transmembrane region" description="Helical" evidence="5">
    <location>
        <begin position="382"/>
        <end position="404"/>
    </location>
</feature>
<protein>
    <submittedName>
        <fullName evidence="7">ABC-type dipeptide/oligopeptide/nickel transport system, permease component</fullName>
    </submittedName>
</protein>
<organism evidence="7 8">
    <name type="scientific">Dehalogenimonas alkenigignens</name>
    <dbReference type="NCBI Taxonomy" id="1217799"/>
    <lineage>
        <taxon>Bacteria</taxon>
        <taxon>Bacillati</taxon>
        <taxon>Chloroflexota</taxon>
        <taxon>Dehalococcoidia</taxon>
        <taxon>Dehalococcoidales</taxon>
        <taxon>Dehalococcoidaceae</taxon>
        <taxon>Dehalogenimonas</taxon>
    </lineage>
</organism>
<evidence type="ECO:0000256" key="3">
    <source>
        <dbReference type="ARBA" id="ARBA00022989"/>
    </source>
</evidence>
<dbReference type="RefSeq" id="WP_058437624.1">
    <property type="nucleotide sequence ID" value="NZ_KQ758903.1"/>
</dbReference>
<feature type="transmembrane region" description="Helical" evidence="5">
    <location>
        <begin position="265"/>
        <end position="297"/>
    </location>
</feature>
<dbReference type="GO" id="GO:0005886">
    <property type="term" value="C:plasma membrane"/>
    <property type="evidence" value="ECO:0007669"/>
    <property type="project" value="UniProtKB-SubCell"/>
</dbReference>
<dbReference type="InterPro" id="IPR000515">
    <property type="entry name" value="MetI-like"/>
</dbReference>
<dbReference type="PANTHER" id="PTHR43839">
    <property type="entry name" value="OPPC IN A BINDING PROTEIN-DEPENDENT TRANSPORT SYSTEM"/>
    <property type="match status" value="1"/>
</dbReference>
<dbReference type="SUPFAM" id="SSF161098">
    <property type="entry name" value="MetI-like"/>
    <property type="match status" value="1"/>
</dbReference>
<comment type="subcellular location">
    <subcellularLocation>
        <location evidence="5">Cell membrane</location>
        <topology evidence="5">Multi-pass membrane protein</topology>
    </subcellularLocation>
    <subcellularLocation>
        <location evidence="1">Membrane</location>
        <topology evidence="1">Multi-pass membrane protein</topology>
    </subcellularLocation>
</comment>
<dbReference type="EMBL" id="LFDV01000001">
    <property type="protein sequence ID" value="KTB49152.1"/>
    <property type="molecule type" value="Genomic_DNA"/>
</dbReference>
<dbReference type="CDD" id="cd06261">
    <property type="entry name" value="TM_PBP2"/>
    <property type="match status" value="1"/>
</dbReference>
<keyword evidence="4 5" id="KW-0472">Membrane</keyword>
<comment type="similarity">
    <text evidence="5">Belongs to the binding-protein-dependent transport system permease family.</text>
</comment>
<dbReference type="OrthoDB" id="9797852at2"/>